<keyword evidence="2" id="KW-1185">Reference proteome</keyword>
<dbReference type="RefSeq" id="WP_118922907.1">
    <property type="nucleotide sequence ID" value="NZ_QWEG01000012.1"/>
</dbReference>
<proteinExistence type="predicted"/>
<comment type="caution">
    <text evidence="1">The sequence shown here is derived from an EMBL/GenBank/DDBJ whole genome shotgun (WGS) entry which is preliminary data.</text>
</comment>
<organism evidence="1 2">
    <name type="scientific">Neobacillus notoginsengisoli</name>
    <dbReference type="NCBI Taxonomy" id="1578198"/>
    <lineage>
        <taxon>Bacteria</taxon>
        <taxon>Bacillati</taxon>
        <taxon>Bacillota</taxon>
        <taxon>Bacilli</taxon>
        <taxon>Bacillales</taxon>
        <taxon>Bacillaceae</taxon>
        <taxon>Neobacillus</taxon>
    </lineage>
</organism>
<gene>
    <name evidence="1" type="ORF">D1B31_17745</name>
</gene>
<dbReference type="EMBL" id="QWEG01000012">
    <property type="protein sequence ID" value="RHW35937.1"/>
    <property type="molecule type" value="Genomic_DNA"/>
</dbReference>
<accession>A0A417YPM1</accession>
<dbReference type="OrthoDB" id="2897101at2"/>
<dbReference type="AlphaFoldDB" id="A0A417YPM1"/>
<name>A0A417YPM1_9BACI</name>
<evidence type="ECO:0000313" key="1">
    <source>
        <dbReference type="EMBL" id="RHW35937.1"/>
    </source>
</evidence>
<protein>
    <submittedName>
        <fullName evidence="1">Uncharacterized protein</fullName>
    </submittedName>
</protein>
<dbReference type="Proteomes" id="UP000284416">
    <property type="component" value="Unassembled WGS sequence"/>
</dbReference>
<sequence>MYESTKNTIHQLIDIYWSDIKNTQVIEETLCAASHLIIPSSIQRFVDSMERLISAENKFSPFLIIEPYGEALEQLEPFYFAAKRRGFYQEELN</sequence>
<reference evidence="1 2" key="1">
    <citation type="journal article" date="2017" name="Int. J. Syst. Evol. Microbiol.">
        <title>Bacillus notoginsengisoli sp. nov., a novel bacterium isolated from the rhizosphere of Panax notoginseng.</title>
        <authorList>
            <person name="Zhang M.Y."/>
            <person name="Cheng J."/>
            <person name="Cai Y."/>
            <person name="Zhang T.Y."/>
            <person name="Wu Y.Y."/>
            <person name="Manikprabhu D."/>
            <person name="Li W.J."/>
            <person name="Zhang Y.X."/>
        </authorList>
    </citation>
    <scope>NUCLEOTIDE SEQUENCE [LARGE SCALE GENOMIC DNA]</scope>
    <source>
        <strain evidence="1 2">JCM 30743</strain>
    </source>
</reference>
<evidence type="ECO:0000313" key="2">
    <source>
        <dbReference type="Proteomes" id="UP000284416"/>
    </source>
</evidence>